<evidence type="ECO:0000313" key="8">
    <source>
        <dbReference type="Proteomes" id="UP000077051"/>
    </source>
</evidence>
<evidence type="ECO:0000256" key="1">
    <source>
        <dbReference type="ARBA" id="ARBA00004141"/>
    </source>
</evidence>
<accession>A0A168IW25</accession>
<evidence type="ECO:0000256" key="5">
    <source>
        <dbReference type="SAM" id="Phobius"/>
    </source>
</evidence>
<feature type="transmembrane region" description="Helical" evidence="5">
    <location>
        <begin position="127"/>
        <end position="145"/>
    </location>
</feature>
<feature type="transmembrane region" description="Helical" evidence="5">
    <location>
        <begin position="151"/>
        <end position="172"/>
    </location>
</feature>
<keyword evidence="3 5" id="KW-1133">Transmembrane helix</keyword>
<feature type="transmembrane region" description="Helical" evidence="5">
    <location>
        <begin position="289"/>
        <end position="307"/>
    </location>
</feature>
<dbReference type="OrthoDB" id="6418713at2759"/>
<feature type="transmembrane region" description="Helical" evidence="5">
    <location>
        <begin position="81"/>
        <end position="106"/>
    </location>
</feature>
<keyword evidence="4 5" id="KW-0472">Membrane</keyword>
<evidence type="ECO:0000256" key="3">
    <source>
        <dbReference type="ARBA" id="ARBA00022989"/>
    </source>
</evidence>
<dbReference type="SUPFAM" id="SSF103481">
    <property type="entry name" value="Multidrug resistance efflux transporter EmrE"/>
    <property type="match status" value="1"/>
</dbReference>
<dbReference type="VEuPathDB" id="FungiDB:MUCCIDRAFT_147033"/>
<evidence type="ECO:0000313" key="7">
    <source>
        <dbReference type="EMBL" id="OAD00431.1"/>
    </source>
</evidence>
<reference evidence="7 8" key="1">
    <citation type="submission" date="2015-06" db="EMBL/GenBank/DDBJ databases">
        <title>Expansion of signal transduction pathways in fungi by whole-genome duplication.</title>
        <authorList>
            <consortium name="DOE Joint Genome Institute"/>
            <person name="Corrochano L.M."/>
            <person name="Kuo A."/>
            <person name="Marcet-Houben M."/>
            <person name="Polaino S."/>
            <person name="Salamov A."/>
            <person name="Villalobos J.M."/>
            <person name="Alvarez M.I."/>
            <person name="Avalos J."/>
            <person name="Benito E.P."/>
            <person name="Benoit I."/>
            <person name="Burger G."/>
            <person name="Camino L.P."/>
            <person name="Canovas D."/>
            <person name="Cerda-Olmedo E."/>
            <person name="Cheng J.-F."/>
            <person name="Dominguez A."/>
            <person name="Elias M."/>
            <person name="Eslava A.P."/>
            <person name="Glaser F."/>
            <person name="Grimwood J."/>
            <person name="Gutierrez G."/>
            <person name="Heitman J."/>
            <person name="Henrissat B."/>
            <person name="Iturriaga E.A."/>
            <person name="Lang B.F."/>
            <person name="Lavin J.L."/>
            <person name="Lee S."/>
            <person name="Li W."/>
            <person name="Lindquist E."/>
            <person name="Lopez-Garcia S."/>
            <person name="Luque E.M."/>
            <person name="Marcos A.T."/>
            <person name="Martin J."/>
            <person name="Mccluskey K."/>
            <person name="Medina H.R."/>
            <person name="Miralles-Duran A."/>
            <person name="Miyazaki A."/>
            <person name="Munoz-Torres E."/>
            <person name="Oguiza J.A."/>
            <person name="Ohm R."/>
            <person name="Olmedo M."/>
            <person name="Orejas M."/>
            <person name="Ortiz-Castellanos L."/>
            <person name="Pisabarro A.G."/>
            <person name="Rodriguez-Romero J."/>
            <person name="Ruiz-Herrera J."/>
            <person name="Ruiz-Vazquez R."/>
            <person name="Sanz C."/>
            <person name="Schackwitz W."/>
            <person name="Schmutz J."/>
            <person name="Shahriari M."/>
            <person name="Shelest E."/>
            <person name="Silva-Franco F."/>
            <person name="Soanes D."/>
            <person name="Syed K."/>
            <person name="Tagua V.G."/>
            <person name="Talbot N.J."/>
            <person name="Thon M."/>
            <person name="De Vries R.P."/>
            <person name="Wiebenga A."/>
            <person name="Yadav J.S."/>
            <person name="Braun E.L."/>
            <person name="Baker S."/>
            <person name="Garre V."/>
            <person name="Horwitz B."/>
            <person name="Torres-Martinez S."/>
            <person name="Idnurm A."/>
            <person name="Herrera-Estrella A."/>
            <person name="Gabaldon T."/>
            <person name="Grigoriev I.V."/>
        </authorList>
    </citation>
    <scope>NUCLEOTIDE SEQUENCE [LARGE SCALE GENOMIC DNA]</scope>
    <source>
        <strain evidence="7 8">CBS 277.49</strain>
    </source>
</reference>
<dbReference type="Proteomes" id="UP000077051">
    <property type="component" value="Unassembled WGS sequence"/>
</dbReference>
<protein>
    <recommendedName>
        <fullName evidence="6">Sugar phosphate transporter domain-containing protein</fullName>
    </recommendedName>
</protein>
<feature type="transmembrane region" description="Helical" evidence="5">
    <location>
        <begin position="230"/>
        <end position="249"/>
    </location>
</feature>
<organism evidence="7 8">
    <name type="scientific">Mucor lusitanicus CBS 277.49</name>
    <dbReference type="NCBI Taxonomy" id="747725"/>
    <lineage>
        <taxon>Eukaryota</taxon>
        <taxon>Fungi</taxon>
        <taxon>Fungi incertae sedis</taxon>
        <taxon>Mucoromycota</taxon>
        <taxon>Mucoromycotina</taxon>
        <taxon>Mucoromycetes</taxon>
        <taxon>Mucorales</taxon>
        <taxon>Mucorineae</taxon>
        <taxon>Mucoraceae</taxon>
        <taxon>Mucor</taxon>
    </lineage>
</organism>
<keyword evidence="2 5" id="KW-0812">Transmembrane</keyword>
<keyword evidence="8" id="KW-1185">Reference proteome</keyword>
<sequence length="326" mass="36549">MQKQTAWRYNTLYILSWYLLSTILSIYNKTLMGKEHYNLNLPLLMSAVHSGIHSIISRILIKHYNHTIKHPYNVCYQIPCGIAAAMDISCANASLVLITLSFYTVIKSSTPVWVLLFSFMFGFEKPTLNLIAVISLIVVGVSLTVDGESHYNTHGFILVLVAAIASGLRWNLTQFLMKSNDKQQQQSPLATMYHLSPIMFITMLSLSLYIEKPFQHHQNASSYLDFVFKALISLSIMAVGGILAFMMTLSELYLIKGTSTVTLSVAGISKEILVITLSVFIYGDILTTKTYLGLFISILGIAGYNYYKYSNSKVQERSNASIKKTD</sequence>
<evidence type="ECO:0000259" key="6">
    <source>
        <dbReference type="Pfam" id="PF03151"/>
    </source>
</evidence>
<dbReference type="Pfam" id="PF03151">
    <property type="entry name" value="TPT"/>
    <property type="match status" value="1"/>
</dbReference>
<feature type="transmembrane region" description="Helical" evidence="5">
    <location>
        <begin position="192"/>
        <end position="210"/>
    </location>
</feature>
<evidence type="ECO:0000256" key="4">
    <source>
        <dbReference type="ARBA" id="ARBA00023136"/>
    </source>
</evidence>
<feature type="transmembrane region" description="Helical" evidence="5">
    <location>
        <begin position="261"/>
        <end position="283"/>
    </location>
</feature>
<dbReference type="InterPro" id="IPR037185">
    <property type="entry name" value="EmrE-like"/>
</dbReference>
<feature type="domain" description="Sugar phosphate transporter" evidence="6">
    <location>
        <begin position="12"/>
        <end position="305"/>
    </location>
</feature>
<comment type="caution">
    <text evidence="7">The sequence shown here is derived from an EMBL/GenBank/DDBJ whole genome shotgun (WGS) entry which is preliminary data.</text>
</comment>
<dbReference type="AlphaFoldDB" id="A0A168IW25"/>
<dbReference type="InterPro" id="IPR004853">
    <property type="entry name" value="Sugar_P_trans_dom"/>
</dbReference>
<proteinExistence type="predicted"/>
<dbReference type="STRING" id="747725.A0A168IW25"/>
<gene>
    <name evidence="7" type="ORF">MUCCIDRAFT_147033</name>
</gene>
<comment type="subcellular location">
    <subcellularLocation>
        <location evidence="1">Membrane</location>
        <topology evidence="1">Multi-pass membrane protein</topology>
    </subcellularLocation>
</comment>
<dbReference type="InterPro" id="IPR050186">
    <property type="entry name" value="TPT_transporter"/>
</dbReference>
<feature type="transmembrane region" description="Helical" evidence="5">
    <location>
        <begin position="6"/>
        <end position="27"/>
    </location>
</feature>
<dbReference type="PANTHER" id="PTHR11132">
    <property type="entry name" value="SOLUTE CARRIER FAMILY 35"/>
    <property type="match status" value="1"/>
</dbReference>
<evidence type="ECO:0000256" key="2">
    <source>
        <dbReference type="ARBA" id="ARBA00022692"/>
    </source>
</evidence>
<feature type="transmembrane region" description="Helical" evidence="5">
    <location>
        <begin position="39"/>
        <end position="61"/>
    </location>
</feature>
<dbReference type="GO" id="GO:0016020">
    <property type="term" value="C:membrane"/>
    <property type="evidence" value="ECO:0007669"/>
    <property type="project" value="UniProtKB-SubCell"/>
</dbReference>
<name>A0A168IW25_MUCCL</name>
<dbReference type="EMBL" id="AMYB01000007">
    <property type="protein sequence ID" value="OAD00431.1"/>
    <property type="molecule type" value="Genomic_DNA"/>
</dbReference>